<dbReference type="AlphaFoldDB" id="A0A261FJ39"/>
<comment type="caution">
    <text evidence="1">The sequence shown here is derived from an EMBL/GenBank/DDBJ whole genome shotgun (WGS) entry which is preliminary data.</text>
</comment>
<dbReference type="Proteomes" id="UP000216444">
    <property type="component" value="Unassembled WGS sequence"/>
</dbReference>
<evidence type="ECO:0000313" key="2">
    <source>
        <dbReference type="Proteomes" id="UP000216444"/>
    </source>
</evidence>
<keyword evidence="2" id="KW-1185">Reference proteome</keyword>
<accession>A0A261FJ39</accession>
<reference evidence="1 2" key="1">
    <citation type="journal article" date="2017" name="BMC Genomics">
        <title>Comparative genomic and phylogenomic analyses of the Bifidobacteriaceae family.</title>
        <authorList>
            <person name="Lugli G.A."/>
            <person name="Milani C."/>
            <person name="Turroni F."/>
            <person name="Duranti S."/>
            <person name="Mancabelli L."/>
            <person name="Mangifesta M."/>
            <person name="Ferrario C."/>
            <person name="Modesto M."/>
            <person name="Mattarelli P."/>
            <person name="Jiri K."/>
            <person name="van Sinderen D."/>
            <person name="Ventura M."/>
        </authorList>
    </citation>
    <scope>NUCLEOTIDE SEQUENCE [LARGE SCALE GENOMIC DNA]</scope>
    <source>
        <strain evidence="1 2">DSM 100201</strain>
    </source>
</reference>
<gene>
    <name evidence="1" type="ORF">BTIS_0188</name>
</gene>
<dbReference type="EMBL" id="MWWV01000002">
    <property type="protein sequence ID" value="OZG59035.1"/>
    <property type="molecule type" value="Genomic_DNA"/>
</dbReference>
<sequence length="57" mass="5898">MGHGPFAIFGGSPIGSLDAAGVPNQRVTNVIMTYHATGSVIRIVVPCDDEDSTSIQP</sequence>
<name>A0A261FJ39_9BIFI</name>
<organism evidence="1 2">
    <name type="scientific">Bifidobacterium tissieri</name>
    <dbReference type="NCBI Taxonomy" id="1630162"/>
    <lineage>
        <taxon>Bacteria</taxon>
        <taxon>Bacillati</taxon>
        <taxon>Actinomycetota</taxon>
        <taxon>Actinomycetes</taxon>
        <taxon>Bifidobacteriales</taxon>
        <taxon>Bifidobacteriaceae</taxon>
        <taxon>Bifidobacterium</taxon>
    </lineage>
</organism>
<protein>
    <submittedName>
        <fullName evidence="1">Uncharacterized protein</fullName>
    </submittedName>
</protein>
<evidence type="ECO:0000313" key="1">
    <source>
        <dbReference type="EMBL" id="OZG59035.1"/>
    </source>
</evidence>
<proteinExistence type="predicted"/>